<proteinExistence type="inferred from homology"/>
<keyword evidence="4" id="KW-0133">Cell shape</keyword>
<evidence type="ECO:0000259" key="12">
    <source>
        <dbReference type="Pfam" id="PF00768"/>
    </source>
</evidence>
<keyword evidence="14" id="KW-1185">Reference proteome</keyword>
<dbReference type="PANTHER" id="PTHR21581:SF33">
    <property type="entry name" value="D-ALANYL-D-ALANINE CARBOXYPEPTIDASE DACB"/>
    <property type="match status" value="1"/>
</dbReference>
<dbReference type="RefSeq" id="WP_186818216.1">
    <property type="nucleotide sequence ID" value="NZ_BJXA01000002.1"/>
</dbReference>
<dbReference type="EMBL" id="BJXA01000002">
    <property type="protein sequence ID" value="GEM35925.1"/>
    <property type="molecule type" value="Genomic_DNA"/>
</dbReference>
<evidence type="ECO:0000313" key="13">
    <source>
        <dbReference type="EMBL" id="GEM35925.1"/>
    </source>
</evidence>
<comment type="similarity">
    <text evidence="1 9">Belongs to the peptidase S11 family.</text>
</comment>
<evidence type="ECO:0000256" key="8">
    <source>
        <dbReference type="PIRSR" id="PIRSR618044-2"/>
    </source>
</evidence>
<feature type="region of interest" description="Disordered" evidence="10">
    <location>
        <begin position="180"/>
        <end position="200"/>
    </location>
</feature>
<feature type="chain" id="PRO_5021790877" evidence="11">
    <location>
        <begin position="26"/>
        <end position="315"/>
    </location>
</feature>
<dbReference type="GO" id="GO:0071555">
    <property type="term" value="P:cell wall organization"/>
    <property type="evidence" value="ECO:0007669"/>
    <property type="project" value="UniProtKB-KW"/>
</dbReference>
<gene>
    <name evidence="13" type="ORF">NN4_04440</name>
</gene>
<feature type="domain" description="Peptidase S11 D-alanyl-D-alanine carboxypeptidase A N-terminal" evidence="12">
    <location>
        <begin position="52"/>
        <end position="286"/>
    </location>
</feature>
<dbReference type="AlphaFoldDB" id="A0A511M5N9"/>
<dbReference type="InterPro" id="IPR001967">
    <property type="entry name" value="Peptidase_S11_N"/>
</dbReference>
<evidence type="ECO:0000256" key="7">
    <source>
        <dbReference type="PIRSR" id="PIRSR618044-1"/>
    </source>
</evidence>
<keyword evidence="6" id="KW-0961">Cell wall biogenesis/degradation</keyword>
<keyword evidence="2 11" id="KW-0732">Signal</keyword>
<evidence type="ECO:0000256" key="1">
    <source>
        <dbReference type="ARBA" id="ARBA00007164"/>
    </source>
</evidence>
<dbReference type="PRINTS" id="PR00725">
    <property type="entry name" value="DADACBPTASE1"/>
</dbReference>
<keyword evidence="13" id="KW-0645">Protease</keyword>
<evidence type="ECO:0000256" key="5">
    <source>
        <dbReference type="ARBA" id="ARBA00022984"/>
    </source>
</evidence>
<sequence>MRTFARLLQSVVAGVLLVAVGQSVAATPAQSEVFWPQLPQGQVSWPQLPWTSAEPDGVQASAAALAEGIAGTVLWSRQPNTVVPIASITKVMTALVVVNAGDLERAITVPHESIAYCVRHDGSTAGLAPGEVLTARQLLYAMMLPSGCDATYALAEAFGPGQDGFIAKMNDTARQMGLAGTHFTDPSGLPVPNDDSNSSTPADLVTLGLRAMSQPVFREIVGTHSYRLPAGPGNREHHWHTTNLLLGDYPGAVGIKTGYTDAAGTCLLFQTVRAGIPLIGVVLHSSTHGAVAAKDDAERMLDWFYGPILSALPIG</sequence>
<dbReference type="InterPro" id="IPR012338">
    <property type="entry name" value="Beta-lactam/transpept-like"/>
</dbReference>
<organism evidence="13 14">
    <name type="scientific">Nocardia ninae NBRC 108245</name>
    <dbReference type="NCBI Taxonomy" id="1210091"/>
    <lineage>
        <taxon>Bacteria</taxon>
        <taxon>Bacillati</taxon>
        <taxon>Actinomycetota</taxon>
        <taxon>Actinomycetes</taxon>
        <taxon>Mycobacteriales</taxon>
        <taxon>Nocardiaceae</taxon>
        <taxon>Nocardia</taxon>
    </lineage>
</organism>
<protein>
    <submittedName>
        <fullName evidence="13">D-alanyl-D-alanine carboxypeptidase</fullName>
    </submittedName>
</protein>
<keyword evidence="13" id="KW-0121">Carboxypeptidase</keyword>
<feature type="active site" description="Proton acceptor" evidence="7">
    <location>
        <position position="90"/>
    </location>
</feature>
<dbReference type="Gene3D" id="3.40.710.10">
    <property type="entry name" value="DD-peptidase/beta-lactamase superfamily"/>
    <property type="match status" value="1"/>
</dbReference>
<dbReference type="SUPFAM" id="SSF56601">
    <property type="entry name" value="beta-lactamase/transpeptidase-like"/>
    <property type="match status" value="1"/>
</dbReference>
<keyword evidence="5" id="KW-0573">Peptidoglycan synthesis</keyword>
<dbReference type="GO" id="GO:0006508">
    <property type="term" value="P:proteolysis"/>
    <property type="evidence" value="ECO:0007669"/>
    <property type="project" value="InterPro"/>
</dbReference>
<evidence type="ECO:0000256" key="10">
    <source>
        <dbReference type="SAM" id="MobiDB-lite"/>
    </source>
</evidence>
<keyword evidence="3" id="KW-0378">Hydrolase</keyword>
<accession>A0A511M5N9</accession>
<feature type="binding site" evidence="8">
    <location>
        <position position="256"/>
    </location>
    <ligand>
        <name>substrate</name>
    </ligand>
</feature>
<dbReference type="PANTHER" id="PTHR21581">
    <property type="entry name" value="D-ALANYL-D-ALANINE CARBOXYPEPTIDASE"/>
    <property type="match status" value="1"/>
</dbReference>
<reference evidence="13 14" key="1">
    <citation type="submission" date="2019-07" db="EMBL/GenBank/DDBJ databases">
        <title>Whole genome shotgun sequence of Nocardia ninae NBRC 108245.</title>
        <authorList>
            <person name="Hosoyama A."/>
            <person name="Uohara A."/>
            <person name="Ohji S."/>
            <person name="Ichikawa N."/>
        </authorList>
    </citation>
    <scope>NUCLEOTIDE SEQUENCE [LARGE SCALE GENOMIC DNA]</scope>
    <source>
        <strain evidence="13 14">NBRC 108245</strain>
    </source>
</reference>
<dbReference type="GO" id="GO:0009252">
    <property type="term" value="P:peptidoglycan biosynthetic process"/>
    <property type="evidence" value="ECO:0007669"/>
    <property type="project" value="UniProtKB-KW"/>
</dbReference>
<name>A0A511M5N9_9NOCA</name>
<comment type="caution">
    <text evidence="13">The sequence shown here is derived from an EMBL/GenBank/DDBJ whole genome shotgun (WGS) entry which is preliminary data.</text>
</comment>
<dbReference type="Proteomes" id="UP000321424">
    <property type="component" value="Unassembled WGS sequence"/>
</dbReference>
<evidence type="ECO:0000313" key="14">
    <source>
        <dbReference type="Proteomes" id="UP000321424"/>
    </source>
</evidence>
<feature type="signal peptide" evidence="11">
    <location>
        <begin position="1"/>
        <end position="25"/>
    </location>
</feature>
<feature type="active site" description="Acyl-ester intermediate" evidence="7">
    <location>
        <position position="87"/>
    </location>
</feature>
<evidence type="ECO:0000256" key="11">
    <source>
        <dbReference type="SAM" id="SignalP"/>
    </source>
</evidence>
<dbReference type="Pfam" id="PF00768">
    <property type="entry name" value="Peptidase_S11"/>
    <property type="match status" value="1"/>
</dbReference>
<evidence type="ECO:0000256" key="3">
    <source>
        <dbReference type="ARBA" id="ARBA00022801"/>
    </source>
</evidence>
<evidence type="ECO:0000256" key="2">
    <source>
        <dbReference type="ARBA" id="ARBA00022729"/>
    </source>
</evidence>
<dbReference type="InterPro" id="IPR018044">
    <property type="entry name" value="Peptidase_S11"/>
</dbReference>
<evidence type="ECO:0000256" key="6">
    <source>
        <dbReference type="ARBA" id="ARBA00023316"/>
    </source>
</evidence>
<dbReference type="GO" id="GO:0009002">
    <property type="term" value="F:serine-type D-Ala-D-Ala carboxypeptidase activity"/>
    <property type="evidence" value="ECO:0007669"/>
    <property type="project" value="InterPro"/>
</dbReference>
<feature type="active site" evidence="7">
    <location>
        <position position="146"/>
    </location>
</feature>
<evidence type="ECO:0000256" key="9">
    <source>
        <dbReference type="RuleBase" id="RU004016"/>
    </source>
</evidence>
<evidence type="ECO:0000256" key="4">
    <source>
        <dbReference type="ARBA" id="ARBA00022960"/>
    </source>
</evidence>
<dbReference type="GO" id="GO:0008360">
    <property type="term" value="P:regulation of cell shape"/>
    <property type="evidence" value="ECO:0007669"/>
    <property type="project" value="UniProtKB-KW"/>
</dbReference>